<proteinExistence type="predicted"/>
<reference evidence="2" key="2">
    <citation type="journal article" date="2021" name="Microbiome">
        <title>Successional dynamics and alternative stable states in a saline activated sludge microbial community over 9 years.</title>
        <authorList>
            <person name="Wang Y."/>
            <person name="Ye J."/>
            <person name="Ju F."/>
            <person name="Liu L."/>
            <person name="Boyd J.A."/>
            <person name="Deng Y."/>
            <person name="Parks D.H."/>
            <person name="Jiang X."/>
            <person name="Yin X."/>
            <person name="Woodcroft B.J."/>
            <person name="Tyson G.W."/>
            <person name="Hugenholtz P."/>
            <person name="Polz M.F."/>
            <person name="Zhang T."/>
        </authorList>
    </citation>
    <scope>NUCLEOTIDE SEQUENCE</scope>
    <source>
        <strain evidence="2">HKST-UBA17</strain>
    </source>
</reference>
<comment type="caution">
    <text evidence="2">The sequence shown here is derived from an EMBL/GenBank/DDBJ whole genome shotgun (WGS) entry which is preliminary data.</text>
</comment>
<evidence type="ECO:0000313" key="3">
    <source>
        <dbReference type="Proteomes" id="UP000741282"/>
    </source>
</evidence>
<sequence length="86" mass="9613">MKEPDQKIDKKDQLQDQINTLNRSLEKLTSLRYQFIKGVYSGLGSAVGATLIFAIMIILIDRLIRQIGDIPVIAPLLEFINASIGK</sequence>
<evidence type="ECO:0000256" key="1">
    <source>
        <dbReference type="SAM" id="Phobius"/>
    </source>
</evidence>
<reference evidence="2" key="1">
    <citation type="submission" date="2020-04" db="EMBL/GenBank/DDBJ databases">
        <authorList>
            <person name="Zhang T."/>
        </authorList>
    </citation>
    <scope>NUCLEOTIDE SEQUENCE</scope>
    <source>
        <strain evidence="2">HKST-UBA17</strain>
    </source>
</reference>
<dbReference type="AlphaFoldDB" id="A0A955KY20"/>
<dbReference type="Pfam" id="PF18910">
    <property type="entry name" value="DUF5665"/>
    <property type="match status" value="1"/>
</dbReference>
<feature type="transmembrane region" description="Helical" evidence="1">
    <location>
        <begin position="39"/>
        <end position="60"/>
    </location>
</feature>
<keyword evidence="1" id="KW-1133">Transmembrane helix</keyword>
<dbReference type="EMBL" id="JAGQLN010000007">
    <property type="protein sequence ID" value="MCA9376790.1"/>
    <property type="molecule type" value="Genomic_DNA"/>
</dbReference>
<name>A0A955KY20_9BACT</name>
<evidence type="ECO:0000313" key="2">
    <source>
        <dbReference type="EMBL" id="MCA9376790.1"/>
    </source>
</evidence>
<gene>
    <name evidence="2" type="ORF">KC685_02625</name>
</gene>
<keyword evidence="1" id="KW-0812">Transmembrane</keyword>
<dbReference type="Proteomes" id="UP000741282">
    <property type="component" value="Unassembled WGS sequence"/>
</dbReference>
<accession>A0A955KY20</accession>
<organism evidence="2 3">
    <name type="scientific">Candidatus Dojkabacteria bacterium</name>
    <dbReference type="NCBI Taxonomy" id="2099670"/>
    <lineage>
        <taxon>Bacteria</taxon>
        <taxon>Candidatus Dojkabacteria</taxon>
    </lineage>
</organism>
<dbReference type="InterPro" id="IPR043723">
    <property type="entry name" value="DUF5665"/>
</dbReference>
<protein>
    <submittedName>
        <fullName evidence="2">Uncharacterized protein</fullName>
    </submittedName>
</protein>
<keyword evidence="1" id="KW-0472">Membrane</keyword>